<accession>A0A6N4STZ5</accession>
<dbReference type="InterPro" id="IPR051325">
    <property type="entry name" value="Nudix_hydrolase_domain"/>
</dbReference>
<dbReference type="PROSITE" id="PS51462">
    <property type="entry name" value="NUDIX"/>
    <property type="match status" value="1"/>
</dbReference>
<dbReference type="GO" id="GO:0006167">
    <property type="term" value="P:AMP biosynthetic process"/>
    <property type="evidence" value="ECO:0007669"/>
    <property type="project" value="TreeGrafter"/>
</dbReference>
<dbReference type="PANTHER" id="PTHR21340">
    <property type="entry name" value="DIADENOSINE 5,5-P1,P4-TETRAPHOSPHATE PYROPHOSPHOHYDROLASE MUTT"/>
    <property type="match status" value="1"/>
</dbReference>
<evidence type="ECO:0000313" key="3">
    <source>
        <dbReference type="EMBL" id="ABG59920.1"/>
    </source>
</evidence>
<dbReference type="GO" id="GO:0004081">
    <property type="term" value="F:bis(5'-nucleosyl)-tetraphosphatase (asymmetrical) activity"/>
    <property type="evidence" value="ECO:0007669"/>
    <property type="project" value="TreeGrafter"/>
</dbReference>
<dbReference type="InterPro" id="IPR015797">
    <property type="entry name" value="NUDIX_hydrolase-like_dom_sf"/>
</dbReference>
<dbReference type="InterPro" id="IPR000086">
    <property type="entry name" value="NUDIX_hydrolase_dom"/>
</dbReference>
<protein>
    <recommendedName>
        <fullName evidence="2">Nudix hydrolase domain-containing protein</fullName>
    </recommendedName>
</protein>
<feature type="domain" description="Nudix hydrolase" evidence="2">
    <location>
        <begin position="119"/>
        <end position="247"/>
    </location>
</feature>
<name>A0A6N4STZ5_CYTH3</name>
<keyword evidence="1" id="KW-0378">Hydrolase</keyword>
<evidence type="ECO:0000313" key="4">
    <source>
        <dbReference type="Proteomes" id="UP000001822"/>
    </source>
</evidence>
<dbReference type="SUPFAM" id="SSF55811">
    <property type="entry name" value="Nudix"/>
    <property type="match status" value="1"/>
</dbReference>
<evidence type="ECO:0000256" key="1">
    <source>
        <dbReference type="ARBA" id="ARBA00022801"/>
    </source>
</evidence>
<dbReference type="PANTHER" id="PTHR21340:SF0">
    <property type="entry name" value="BIS(5'-NUCLEOSYL)-TETRAPHOSPHATASE [ASYMMETRICAL]"/>
    <property type="match status" value="1"/>
</dbReference>
<dbReference type="EMBL" id="CP000383">
    <property type="protein sequence ID" value="ABG59920.1"/>
    <property type="molecule type" value="Genomic_DNA"/>
</dbReference>
<reference evidence="3 4" key="1">
    <citation type="journal article" date="2007" name="Appl. Environ. Microbiol.">
        <title>Genome sequence of the cellulolytic gliding bacterium Cytophaga hutchinsonii.</title>
        <authorList>
            <person name="Xie G."/>
            <person name="Bruce D.C."/>
            <person name="Challacombe J.F."/>
            <person name="Chertkov O."/>
            <person name="Detter J.C."/>
            <person name="Gilna P."/>
            <person name="Han C.S."/>
            <person name="Lucas S."/>
            <person name="Misra M."/>
            <person name="Myers G.L."/>
            <person name="Richardson P."/>
            <person name="Tapia R."/>
            <person name="Thayer N."/>
            <person name="Thompson L.S."/>
            <person name="Brettin T.S."/>
            <person name="Henrissat B."/>
            <person name="Wilson D.B."/>
            <person name="McBride M.J."/>
        </authorList>
    </citation>
    <scope>NUCLEOTIDE SEQUENCE [LARGE SCALE GENOMIC DNA]</scope>
    <source>
        <strain evidence="4">ATCC 33406 / DSM 1761 / CIP 103989 / NBRC 15051 / NCIMB 9469 / D465</strain>
    </source>
</reference>
<dbReference type="Proteomes" id="UP000001822">
    <property type="component" value="Chromosome"/>
</dbReference>
<dbReference type="KEGG" id="chu:CHU_2668"/>
<gene>
    <name evidence="3" type="ordered locus">CHU_2668</name>
</gene>
<evidence type="ECO:0000259" key="2">
    <source>
        <dbReference type="PROSITE" id="PS51462"/>
    </source>
</evidence>
<dbReference type="CDD" id="cd03673">
    <property type="entry name" value="NUDIX_Ap6A_hydrolase"/>
    <property type="match status" value="1"/>
</dbReference>
<dbReference type="Gene3D" id="3.90.79.10">
    <property type="entry name" value="Nucleoside Triphosphate Pyrophosphohydrolase"/>
    <property type="match status" value="1"/>
</dbReference>
<dbReference type="GO" id="GO:0006754">
    <property type="term" value="P:ATP biosynthetic process"/>
    <property type="evidence" value="ECO:0007669"/>
    <property type="project" value="TreeGrafter"/>
</dbReference>
<organism evidence="3 4">
    <name type="scientific">Cytophaga hutchinsonii (strain ATCC 33406 / DSM 1761 / CIP 103989 / NBRC 15051 / NCIMB 9469 / D465)</name>
    <dbReference type="NCBI Taxonomy" id="269798"/>
    <lineage>
        <taxon>Bacteria</taxon>
        <taxon>Pseudomonadati</taxon>
        <taxon>Bacteroidota</taxon>
        <taxon>Cytophagia</taxon>
        <taxon>Cytophagales</taxon>
        <taxon>Cytophagaceae</taxon>
        <taxon>Cytophaga</taxon>
    </lineage>
</organism>
<keyword evidence="4" id="KW-1185">Reference proteome</keyword>
<dbReference type="Pfam" id="PF00293">
    <property type="entry name" value="NUDIX"/>
    <property type="match status" value="1"/>
</dbReference>
<proteinExistence type="predicted"/>
<dbReference type="AlphaFoldDB" id="A0A6N4STZ5"/>
<sequence length="255" mass="29905">MPASVNNSFGLSFLIPHYFDNLPVISPTQMKLFINDKPLKVIQFIPTLPVFEYDTIIGSAEEILSIRLVGKVLIQQATARQLERLIRIMELKRLKKLLSITFAVDDYEFMVEFIKDQFKVIKASGGVVRKQDKILLIFRLGKWDLPKGKLKKKEESLKAAKREVEEECSVKVDVKDKICSTWHTYVRKNKRILKRTDWYEMNCLDDSNMQPQLAEFIEDLKWMNYKEVMKSVKDSYASIQEVASEYYRLHSDLIR</sequence>